<evidence type="ECO:0000256" key="11">
    <source>
        <dbReference type="ARBA" id="ARBA00023004"/>
    </source>
</evidence>
<comment type="catalytic activity">
    <reaction evidence="1">
        <text>4-imidazolone-5-propanoate + H2O = N-formimidoyl-L-glutamate</text>
        <dbReference type="Rhea" id="RHEA:23660"/>
        <dbReference type="ChEBI" id="CHEBI:15377"/>
        <dbReference type="ChEBI" id="CHEBI:58928"/>
        <dbReference type="ChEBI" id="CHEBI:77893"/>
        <dbReference type="EC" id="3.5.2.7"/>
    </reaction>
</comment>
<comment type="pathway">
    <text evidence="3">Amino-acid degradation; L-histidine degradation into L-glutamate; N-formimidoyl-L-glutamate from L-histidine: step 3/3.</text>
</comment>
<evidence type="ECO:0000256" key="8">
    <source>
        <dbReference type="ARBA" id="ARBA00022801"/>
    </source>
</evidence>
<dbReference type="Proteomes" id="UP001286313">
    <property type="component" value="Unassembled WGS sequence"/>
</dbReference>
<dbReference type="InterPro" id="IPR011059">
    <property type="entry name" value="Metal-dep_hydrolase_composite"/>
</dbReference>
<name>A0AAE1FPH4_PETCI</name>
<comment type="similarity">
    <text evidence="4">Belongs to the metallo-dependent hydrolases superfamily. HutI family.</text>
</comment>
<dbReference type="InterPro" id="IPR032466">
    <property type="entry name" value="Metal_Hydrolase"/>
</dbReference>
<proteinExistence type="inferred from homology"/>
<keyword evidence="7" id="KW-0479">Metal-binding</keyword>
<evidence type="ECO:0000256" key="2">
    <source>
        <dbReference type="ARBA" id="ARBA00001965"/>
    </source>
</evidence>
<dbReference type="SUPFAM" id="SSF51338">
    <property type="entry name" value="Composite domain of metallo-dependent hydrolases"/>
    <property type="match status" value="1"/>
</dbReference>
<dbReference type="PANTHER" id="PTHR42752">
    <property type="entry name" value="IMIDAZOLONEPROPIONASE"/>
    <property type="match status" value="1"/>
</dbReference>
<comment type="caution">
    <text evidence="13">The sequence shown here is derived from an EMBL/GenBank/DDBJ whole genome shotgun (WGS) entry which is preliminary data.</text>
</comment>
<feature type="domain" description="Amidohydrolase-related" evidence="12">
    <location>
        <begin position="97"/>
        <end position="440"/>
    </location>
</feature>
<evidence type="ECO:0000313" key="13">
    <source>
        <dbReference type="EMBL" id="KAK3875493.1"/>
    </source>
</evidence>
<keyword evidence="8" id="KW-0378">Hydrolase</keyword>
<evidence type="ECO:0000256" key="9">
    <source>
        <dbReference type="ARBA" id="ARBA00022808"/>
    </source>
</evidence>
<evidence type="ECO:0000256" key="5">
    <source>
        <dbReference type="ARBA" id="ARBA00012864"/>
    </source>
</evidence>
<keyword evidence="10" id="KW-0862">Zinc</keyword>
<evidence type="ECO:0000259" key="12">
    <source>
        <dbReference type="Pfam" id="PF01979"/>
    </source>
</evidence>
<dbReference type="InterPro" id="IPR005920">
    <property type="entry name" value="HutI"/>
</dbReference>
<organism evidence="13 14">
    <name type="scientific">Petrolisthes cinctipes</name>
    <name type="common">Flat porcelain crab</name>
    <dbReference type="NCBI Taxonomy" id="88211"/>
    <lineage>
        <taxon>Eukaryota</taxon>
        <taxon>Metazoa</taxon>
        <taxon>Ecdysozoa</taxon>
        <taxon>Arthropoda</taxon>
        <taxon>Crustacea</taxon>
        <taxon>Multicrustacea</taxon>
        <taxon>Malacostraca</taxon>
        <taxon>Eumalacostraca</taxon>
        <taxon>Eucarida</taxon>
        <taxon>Decapoda</taxon>
        <taxon>Pleocyemata</taxon>
        <taxon>Anomura</taxon>
        <taxon>Galatheoidea</taxon>
        <taxon>Porcellanidae</taxon>
        <taxon>Petrolisthes</taxon>
    </lineage>
</organism>
<accession>A0AAE1FPH4</accession>
<evidence type="ECO:0000256" key="4">
    <source>
        <dbReference type="ARBA" id="ARBA00008002"/>
    </source>
</evidence>
<sequence>MSGRKGNNEGVDKGGREMLLLVKGAQQVVRVAGAGERVKLGASMGDLAIISATQHDGVSIAVQQDGKIAWVGPDSEVGAKFPGARWGRVVEACGRAVVPGLVDAHTHPVWAGDRVHEFALKVAGASYLEVHEAGGGINYTVEQTRAASEDHLLNLLLPRLTRMAKAGTTLAECKSGYGLEVATELKMLRVLERARPLTPLTISSTFCGAHSVPKGMSAEEATRLVVEEQLPAVVEAREKGQVAVDSIDVFCESGVFNVAQTRTILEAGRRHGLRLNFHADELTPLAGAEMGASLGAEAMSHLEEISEEGVAAMAKAGSVAVLLPTTALVLRLPLPPARAMIQAGVPVALGSDFNPNAFCLSMPLVMHLACVMMRLSPNEALTAATLHAAHALGKAHQHGSIEPGKMADLVIIDAPRWDHLVYQLGGNDYVITHVIRAGKVIHERHD</sequence>
<dbReference type="HAMAP" id="MF_00372">
    <property type="entry name" value="HutI"/>
    <property type="match status" value="1"/>
</dbReference>
<dbReference type="InterPro" id="IPR006680">
    <property type="entry name" value="Amidohydro-rel"/>
</dbReference>
<reference evidence="13" key="1">
    <citation type="submission" date="2023-10" db="EMBL/GenBank/DDBJ databases">
        <title>Genome assemblies of two species of porcelain crab, Petrolisthes cinctipes and Petrolisthes manimaculis (Anomura: Porcellanidae).</title>
        <authorList>
            <person name="Angst P."/>
        </authorList>
    </citation>
    <scope>NUCLEOTIDE SEQUENCE</scope>
    <source>
        <strain evidence="13">PB745_01</strain>
        <tissue evidence="13">Gill</tissue>
    </source>
</reference>
<keyword evidence="11" id="KW-0408">Iron</keyword>
<dbReference type="Pfam" id="PF01979">
    <property type="entry name" value="Amidohydro_1"/>
    <property type="match status" value="1"/>
</dbReference>
<evidence type="ECO:0000256" key="7">
    <source>
        <dbReference type="ARBA" id="ARBA00022723"/>
    </source>
</evidence>
<dbReference type="CDD" id="cd01296">
    <property type="entry name" value="Imidazolone-5PH"/>
    <property type="match status" value="1"/>
</dbReference>
<gene>
    <name evidence="13" type="ORF">Pcinc_019640</name>
</gene>
<dbReference type="FunFam" id="3.20.20.140:FF:000007">
    <property type="entry name" value="Imidazolonepropionase"/>
    <property type="match status" value="1"/>
</dbReference>
<dbReference type="PANTHER" id="PTHR42752:SF1">
    <property type="entry name" value="IMIDAZOLONEPROPIONASE-RELATED"/>
    <property type="match status" value="1"/>
</dbReference>
<evidence type="ECO:0000256" key="10">
    <source>
        <dbReference type="ARBA" id="ARBA00022833"/>
    </source>
</evidence>
<evidence type="ECO:0000256" key="3">
    <source>
        <dbReference type="ARBA" id="ARBA00004758"/>
    </source>
</evidence>
<dbReference type="EMBL" id="JAWQEG010001959">
    <property type="protein sequence ID" value="KAK3875493.1"/>
    <property type="molecule type" value="Genomic_DNA"/>
</dbReference>
<dbReference type="GO" id="GO:0050480">
    <property type="term" value="F:imidazolonepropionase activity"/>
    <property type="evidence" value="ECO:0007669"/>
    <property type="project" value="UniProtKB-EC"/>
</dbReference>
<dbReference type="Gene3D" id="3.20.20.140">
    <property type="entry name" value="Metal-dependent hydrolases"/>
    <property type="match status" value="1"/>
</dbReference>
<evidence type="ECO:0000313" key="14">
    <source>
        <dbReference type="Proteomes" id="UP001286313"/>
    </source>
</evidence>
<dbReference type="AlphaFoldDB" id="A0AAE1FPH4"/>
<dbReference type="GO" id="GO:0019556">
    <property type="term" value="P:L-histidine catabolic process to glutamate and formamide"/>
    <property type="evidence" value="ECO:0007669"/>
    <property type="project" value="InterPro"/>
</dbReference>
<comment type="cofactor">
    <cofactor evidence="2">
        <name>Fe(3+)</name>
        <dbReference type="ChEBI" id="CHEBI:29034"/>
    </cofactor>
</comment>
<evidence type="ECO:0000256" key="1">
    <source>
        <dbReference type="ARBA" id="ARBA00000853"/>
    </source>
</evidence>
<keyword evidence="14" id="KW-1185">Reference proteome</keyword>
<dbReference type="SUPFAM" id="SSF51556">
    <property type="entry name" value="Metallo-dependent hydrolases"/>
    <property type="match status" value="1"/>
</dbReference>
<dbReference type="EC" id="3.5.2.7" evidence="5"/>
<dbReference type="Gene3D" id="2.30.40.10">
    <property type="entry name" value="Urease, subunit C, domain 1"/>
    <property type="match status" value="1"/>
</dbReference>
<keyword evidence="9" id="KW-0369">Histidine metabolism</keyword>
<evidence type="ECO:0000256" key="6">
    <source>
        <dbReference type="ARBA" id="ARBA00013406"/>
    </source>
</evidence>
<dbReference type="NCBIfam" id="TIGR01224">
    <property type="entry name" value="hutI"/>
    <property type="match status" value="1"/>
</dbReference>
<dbReference type="GO" id="GO:0046872">
    <property type="term" value="F:metal ion binding"/>
    <property type="evidence" value="ECO:0007669"/>
    <property type="project" value="UniProtKB-KW"/>
</dbReference>
<dbReference type="GO" id="GO:0005737">
    <property type="term" value="C:cytoplasm"/>
    <property type="evidence" value="ECO:0007669"/>
    <property type="project" value="InterPro"/>
</dbReference>
<protein>
    <recommendedName>
        <fullName evidence="6">Probable imidazolonepropionase</fullName>
        <ecNumber evidence="5">3.5.2.7</ecNumber>
    </recommendedName>
</protein>